<dbReference type="InterPro" id="IPR016181">
    <property type="entry name" value="Acyl_CoA_acyltransferase"/>
</dbReference>
<keyword evidence="4" id="KW-1185">Reference proteome</keyword>
<dbReference type="EMBL" id="KI894007">
    <property type="protein sequence ID" value="OCF52723.1"/>
    <property type="molecule type" value="Genomic_DNA"/>
</dbReference>
<dbReference type="RefSeq" id="XP_019013942.1">
    <property type="nucleotide sequence ID" value="XM_019151804.1"/>
</dbReference>
<dbReference type="Gene3D" id="3.40.630.30">
    <property type="match status" value="1"/>
</dbReference>
<dbReference type="InterPro" id="IPR000182">
    <property type="entry name" value="GNAT_dom"/>
</dbReference>
<dbReference type="GO" id="GO:0016747">
    <property type="term" value="F:acyltransferase activity, transferring groups other than amino-acyl groups"/>
    <property type="evidence" value="ECO:0007669"/>
    <property type="project" value="InterPro"/>
</dbReference>
<dbReference type="KEGG" id="kpin:30168388"/>
<dbReference type="Pfam" id="PF13673">
    <property type="entry name" value="Acetyltransf_10"/>
    <property type="match status" value="1"/>
</dbReference>
<reference evidence="2" key="1">
    <citation type="submission" date="2013-07" db="EMBL/GenBank/DDBJ databases">
        <title>The Genome Sequence of Cryptococcus pinus CBS10737.</title>
        <authorList>
            <consortium name="The Broad Institute Genome Sequencing Platform"/>
            <person name="Cuomo C."/>
            <person name="Litvintseva A."/>
            <person name="Chen Y."/>
            <person name="Heitman J."/>
            <person name="Sun S."/>
            <person name="Springer D."/>
            <person name="Dromer F."/>
            <person name="Young S.K."/>
            <person name="Zeng Q."/>
            <person name="Gargeya S."/>
            <person name="Fitzgerald M."/>
            <person name="Abouelleil A."/>
            <person name="Alvarado L."/>
            <person name="Berlin A.M."/>
            <person name="Chapman S.B."/>
            <person name="Dewar J."/>
            <person name="Goldberg J."/>
            <person name="Griggs A."/>
            <person name="Gujja S."/>
            <person name="Hansen M."/>
            <person name="Howarth C."/>
            <person name="Imamovic A."/>
            <person name="Larimer J."/>
            <person name="McCowan C."/>
            <person name="Murphy C."/>
            <person name="Pearson M."/>
            <person name="Priest M."/>
            <person name="Roberts A."/>
            <person name="Saif S."/>
            <person name="Shea T."/>
            <person name="Sykes S."/>
            <person name="Wortman J."/>
            <person name="Nusbaum C."/>
            <person name="Birren B."/>
        </authorList>
    </citation>
    <scope>NUCLEOTIDE SEQUENCE [LARGE SCALE GENOMIC DNA]</scope>
    <source>
        <strain evidence="2">CBS 10737</strain>
    </source>
</reference>
<feature type="domain" description="N-acetyltransferase" evidence="1">
    <location>
        <begin position="7"/>
        <end position="154"/>
    </location>
</feature>
<evidence type="ECO:0000259" key="1">
    <source>
        <dbReference type="PROSITE" id="PS51186"/>
    </source>
</evidence>
<dbReference type="SUPFAM" id="SSF55729">
    <property type="entry name" value="Acyl-CoA N-acyltransferases (Nat)"/>
    <property type="match status" value="1"/>
</dbReference>
<evidence type="ECO:0000313" key="2">
    <source>
        <dbReference type="EMBL" id="OCF52723.1"/>
    </source>
</evidence>
<reference evidence="3" key="4">
    <citation type="submission" date="2024-02" db="EMBL/GenBank/DDBJ databases">
        <title>Comparative genomics of Cryptococcus and Kwoniella reveals pathogenesis evolution and contrasting modes of karyotype evolution via chromosome fusion or intercentromeric recombination.</title>
        <authorList>
            <person name="Coelho M.A."/>
            <person name="David-Palma M."/>
            <person name="Shea T."/>
            <person name="Bowers K."/>
            <person name="McGinley-Smith S."/>
            <person name="Mohammad A.W."/>
            <person name="Gnirke A."/>
            <person name="Yurkov A.M."/>
            <person name="Nowrousian M."/>
            <person name="Sun S."/>
            <person name="Cuomo C.A."/>
            <person name="Heitman J."/>
        </authorList>
    </citation>
    <scope>NUCLEOTIDE SEQUENCE</scope>
    <source>
        <strain evidence="3">CBS 10737</strain>
    </source>
</reference>
<dbReference type="OrthoDB" id="329272at2759"/>
<dbReference type="UniPathway" id="UPA00113">
    <property type="reaction ID" value="UER00529"/>
</dbReference>
<dbReference type="AlphaFoldDB" id="A0A1B9IBA3"/>
<accession>A0A1B9IBA3</accession>
<dbReference type="GeneID" id="30168388"/>
<dbReference type="PROSITE" id="PS51186">
    <property type="entry name" value="GNAT"/>
    <property type="match status" value="1"/>
</dbReference>
<protein>
    <recommendedName>
        <fullName evidence="1">N-acetyltransferase domain-containing protein</fullName>
    </recommendedName>
</protein>
<name>A0A1B9IBA3_9TREE</name>
<organism evidence="2">
    <name type="scientific">Kwoniella pini CBS 10737</name>
    <dbReference type="NCBI Taxonomy" id="1296096"/>
    <lineage>
        <taxon>Eukaryota</taxon>
        <taxon>Fungi</taxon>
        <taxon>Dikarya</taxon>
        <taxon>Basidiomycota</taxon>
        <taxon>Agaricomycotina</taxon>
        <taxon>Tremellomycetes</taxon>
        <taxon>Tremellales</taxon>
        <taxon>Cryptococcaceae</taxon>
        <taxon>Kwoniella</taxon>
    </lineage>
</organism>
<dbReference type="Proteomes" id="UP000094020">
    <property type="component" value="Chromosome 1"/>
</dbReference>
<dbReference type="EMBL" id="CP144519">
    <property type="protein sequence ID" value="WWC67397.1"/>
    <property type="molecule type" value="Genomic_DNA"/>
</dbReference>
<evidence type="ECO:0000313" key="3">
    <source>
        <dbReference type="EMBL" id="WWC67397.1"/>
    </source>
</evidence>
<sequence>MSGNTNYVIRIANTPEDIEKCMQIRKEVFIDEQGYDISIETNDDDYQSTHFLMISNKDEPIGTIRLINNNNQLGRFAIMKTFRSKGFGKPLIEFVHEHVRNKGGVEIWCQSQAANPNSGGIDATGFYKKMGYVNKGELYMKEGTQHQDMVYYLKH</sequence>
<dbReference type="STRING" id="1296096.A0A1B9IBA3"/>
<evidence type="ECO:0000313" key="4">
    <source>
        <dbReference type="Proteomes" id="UP000094020"/>
    </source>
</evidence>
<reference evidence="3" key="2">
    <citation type="submission" date="2013-07" db="EMBL/GenBank/DDBJ databases">
        <authorList>
            <consortium name="The Broad Institute Genome Sequencing Platform"/>
            <person name="Cuomo C."/>
            <person name="Litvintseva A."/>
            <person name="Chen Y."/>
            <person name="Heitman J."/>
            <person name="Sun S."/>
            <person name="Springer D."/>
            <person name="Dromer F."/>
            <person name="Young S.K."/>
            <person name="Zeng Q."/>
            <person name="Gargeya S."/>
            <person name="Fitzgerald M."/>
            <person name="Abouelleil A."/>
            <person name="Alvarado L."/>
            <person name="Berlin A.M."/>
            <person name="Chapman S.B."/>
            <person name="Dewar J."/>
            <person name="Goldberg J."/>
            <person name="Griggs A."/>
            <person name="Gujja S."/>
            <person name="Hansen M."/>
            <person name="Howarth C."/>
            <person name="Imamovic A."/>
            <person name="Larimer J."/>
            <person name="McCowan C."/>
            <person name="Murphy C."/>
            <person name="Pearson M."/>
            <person name="Priest M."/>
            <person name="Roberts A."/>
            <person name="Saif S."/>
            <person name="Shea T."/>
            <person name="Sykes S."/>
            <person name="Wortman J."/>
            <person name="Nusbaum C."/>
            <person name="Birren B."/>
        </authorList>
    </citation>
    <scope>NUCLEOTIDE SEQUENCE</scope>
    <source>
        <strain evidence="3">CBS 10737</strain>
    </source>
</reference>
<gene>
    <name evidence="2" type="ORF">I206_00019</name>
    <name evidence="3" type="ORF">I206_101305</name>
</gene>
<proteinExistence type="predicted"/>
<dbReference type="CDD" id="cd04301">
    <property type="entry name" value="NAT_SF"/>
    <property type="match status" value="1"/>
</dbReference>
<reference evidence="2" key="3">
    <citation type="submission" date="2016-07" db="EMBL/GenBank/DDBJ databases">
        <title>Evolution of pathogenesis and genome organization in the Tremellales.</title>
        <authorList>
            <person name="Cuomo C."/>
            <person name="Litvintseva A."/>
            <person name="Heitman J."/>
            <person name="Chen Y."/>
            <person name="Sun S."/>
            <person name="Springer D."/>
            <person name="Dromer F."/>
            <person name="Young S."/>
            <person name="Zeng Q."/>
            <person name="Chapman S."/>
            <person name="Gujja S."/>
            <person name="Saif S."/>
            <person name="Birren B."/>
        </authorList>
    </citation>
    <scope>NUCLEOTIDE SEQUENCE</scope>
    <source>
        <strain evidence="2">CBS 10737</strain>
    </source>
</reference>
<dbReference type="GO" id="GO:0006048">
    <property type="term" value="P:UDP-N-acetylglucosamine biosynthetic process"/>
    <property type="evidence" value="ECO:0007669"/>
    <property type="project" value="UniProtKB-UniPathway"/>
</dbReference>